<keyword evidence="10" id="KW-1185">Reference proteome</keyword>
<dbReference type="Proteomes" id="UP000243978">
    <property type="component" value="Unassembled WGS sequence"/>
</dbReference>
<comment type="caution">
    <text evidence="9">The sequence shown here is derived from an EMBL/GenBank/DDBJ whole genome shotgun (WGS) entry which is preliminary data.</text>
</comment>
<keyword evidence="3" id="KW-0813">Transport</keyword>
<dbReference type="InterPro" id="IPR050086">
    <property type="entry name" value="MetN_ABC_transporter-like"/>
</dbReference>
<evidence type="ECO:0000256" key="2">
    <source>
        <dbReference type="ARBA" id="ARBA00005417"/>
    </source>
</evidence>
<feature type="domain" description="ABC transporter" evidence="8">
    <location>
        <begin position="6"/>
        <end position="230"/>
    </location>
</feature>
<gene>
    <name evidence="9" type="ORF">C8N43_3410</name>
</gene>
<dbReference type="PANTHER" id="PTHR43166:SF9">
    <property type="entry name" value="GLUTAMATE_ASPARTATE IMPORT ATP-BINDING PROTEIN GLTL"/>
    <property type="match status" value="1"/>
</dbReference>
<evidence type="ECO:0000256" key="4">
    <source>
        <dbReference type="ARBA" id="ARBA00022475"/>
    </source>
</evidence>
<evidence type="ECO:0000256" key="1">
    <source>
        <dbReference type="ARBA" id="ARBA00004202"/>
    </source>
</evidence>
<evidence type="ECO:0000256" key="6">
    <source>
        <dbReference type="ARBA" id="ARBA00022840"/>
    </source>
</evidence>
<reference evidence="9 10" key="1">
    <citation type="submission" date="2018-04" db="EMBL/GenBank/DDBJ databases">
        <title>Genomic Encyclopedia of Archaeal and Bacterial Type Strains, Phase II (KMG-II): from individual species to whole genera.</title>
        <authorList>
            <person name="Goeker M."/>
        </authorList>
    </citation>
    <scope>NUCLEOTIDE SEQUENCE [LARGE SCALE GENOMIC DNA]</scope>
    <source>
        <strain evidence="9 10">DSM 100977</strain>
    </source>
</reference>
<evidence type="ECO:0000256" key="3">
    <source>
        <dbReference type="ARBA" id="ARBA00022448"/>
    </source>
</evidence>
<evidence type="ECO:0000259" key="8">
    <source>
        <dbReference type="PROSITE" id="PS50893"/>
    </source>
</evidence>
<dbReference type="PROSITE" id="PS50893">
    <property type="entry name" value="ABC_TRANSPORTER_2"/>
    <property type="match status" value="1"/>
</dbReference>
<comment type="similarity">
    <text evidence="2">Belongs to the ABC transporter superfamily.</text>
</comment>
<dbReference type="InterPro" id="IPR003593">
    <property type="entry name" value="AAA+_ATPase"/>
</dbReference>
<keyword evidence="5" id="KW-0547">Nucleotide-binding</keyword>
<dbReference type="AlphaFoldDB" id="A0A2T6BEV2"/>
<dbReference type="RefSeq" id="WP_425437084.1">
    <property type="nucleotide sequence ID" value="NZ_QBKS01000002.1"/>
</dbReference>
<dbReference type="SMART" id="SM00382">
    <property type="entry name" value="AAA"/>
    <property type="match status" value="1"/>
</dbReference>
<name>A0A2T6BEV2_9RHOB</name>
<dbReference type="GO" id="GO:0005524">
    <property type="term" value="F:ATP binding"/>
    <property type="evidence" value="ECO:0007669"/>
    <property type="project" value="UniProtKB-KW"/>
</dbReference>
<dbReference type="EMBL" id="QBKS01000002">
    <property type="protein sequence ID" value="PTX54593.1"/>
    <property type="molecule type" value="Genomic_DNA"/>
</dbReference>
<dbReference type="GO" id="GO:0005886">
    <property type="term" value="C:plasma membrane"/>
    <property type="evidence" value="ECO:0007669"/>
    <property type="project" value="UniProtKB-SubCell"/>
</dbReference>
<dbReference type="SUPFAM" id="SSF52540">
    <property type="entry name" value="P-loop containing nucleoside triphosphate hydrolases"/>
    <property type="match status" value="1"/>
</dbReference>
<proteinExistence type="inferred from homology"/>
<evidence type="ECO:0000313" key="10">
    <source>
        <dbReference type="Proteomes" id="UP000243978"/>
    </source>
</evidence>
<evidence type="ECO:0000313" key="9">
    <source>
        <dbReference type="EMBL" id="PTX54593.1"/>
    </source>
</evidence>
<dbReference type="InterPro" id="IPR003439">
    <property type="entry name" value="ABC_transporter-like_ATP-bd"/>
</dbReference>
<organism evidence="9 10">
    <name type="scientific">Litoreibacter ponti</name>
    <dbReference type="NCBI Taxonomy" id="1510457"/>
    <lineage>
        <taxon>Bacteria</taxon>
        <taxon>Pseudomonadati</taxon>
        <taxon>Pseudomonadota</taxon>
        <taxon>Alphaproteobacteria</taxon>
        <taxon>Rhodobacterales</taxon>
        <taxon>Roseobacteraceae</taxon>
        <taxon>Litoreibacter</taxon>
    </lineage>
</organism>
<keyword evidence="4" id="KW-1003">Cell membrane</keyword>
<comment type="subcellular location">
    <subcellularLocation>
        <location evidence="1">Cell membrane</location>
        <topology evidence="1">Peripheral membrane protein</topology>
    </subcellularLocation>
</comment>
<dbReference type="GO" id="GO:0016887">
    <property type="term" value="F:ATP hydrolysis activity"/>
    <property type="evidence" value="ECO:0007669"/>
    <property type="project" value="InterPro"/>
</dbReference>
<sequence>MSILPLSVTGAVVRRKGETLVGPVDLEVAKGAFVIVIGPNGSGKTTLIRSLHGLQRLTEGRMQYAVPTAEADQKQAYVSQQPIMMRRTVLDNLAYPLVLQGMGRTAARAKAAEAAVKVGLRAGLSVPAPQLSGGEKQKLALARAMMRAPELLFLDEPCANLDGRATAEIEALLLAEHARGTTLMMATHNMGQARRLASDVVFMLGGRIHERAAATDFFDGPATDEARAFLKGDIV</sequence>
<dbReference type="Gene3D" id="3.40.50.300">
    <property type="entry name" value="P-loop containing nucleotide triphosphate hydrolases"/>
    <property type="match status" value="1"/>
</dbReference>
<keyword evidence="6 9" id="KW-0067">ATP-binding</keyword>
<dbReference type="PANTHER" id="PTHR43166">
    <property type="entry name" value="AMINO ACID IMPORT ATP-BINDING PROTEIN"/>
    <property type="match status" value="1"/>
</dbReference>
<dbReference type="InterPro" id="IPR017871">
    <property type="entry name" value="ABC_transporter-like_CS"/>
</dbReference>
<dbReference type="InterPro" id="IPR027417">
    <property type="entry name" value="P-loop_NTPase"/>
</dbReference>
<evidence type="ECO:0000256" key="7">
    <source>
        <dbReference type="ARBA" id="ARBA00023136"/>
    </source>
</evidence>
<dbReference type="PROSITE" id="PS00211">
    <property type="entry name" value="ABC_TRANSPORTER_1"/>
    <property type="match status" value="1"/>
</dbReference>
<dbReference type="Pfam" id="PF00005">
    <property type="entry name" value="ABC_tran"/>
    <property type="match status" value="1"/>
</dbReference>
<protein>
    <submittedName>
        <fullName evidence="9">Phosphate ABC transporter ATP-binding protein (PhoT family)</fullName>
    </submittedName>
</protein>
<evidence type="ECO:0000256" key="5">
    <source>
        <dbReference type="ARBA" id="ARBA00022741"/>
    </source>
</evidence>
<keyword evidence="7" id="KW-0472">Membrane</keyword>
<accession>A0A2T6BEV2</accession>